<evidence type="ECO:0000313" key="1">
    <source>
        <dbReference type="EMBL" id="KAI0026508.1"/>
    </source>
</evidence>
<name>A0ACB8Q4P3_9AGAM</name>
<gene>
    <name evidence="1" type="ORF">K488DRAFT_75286</name>
</gene>
<keyword evidence="2" id="KW-1185">Reference proteome</keyword>
<proteinExistence type="predicted"/>
<organism evidence="1 2">
    <name type="scientific">Vararia minispora EC-137</name>
    <dbReference type="NCBI Taxonomy" id="1314806"/>
    <lineage>
        <taxon>Eukaryota</taxon>
        <taxon>Fungi</taxon>
        <taxon>Dikarya</taxon>
        <taxon>Basidiomycota</taxon>
        <taxon>Agaricomycotina</taxon>
        <taxon>Agaricomycetes</taxon>
        <taxon>Russulales</taxon>
        <taxon>Lachnocladiaceae</taxon>
        <taxon>Vararia</taxon>
    </lineage>
</organism>
<accession>A0ACB8Q4P3</accession>
<sequence length="181" mass="20710">MIFRTLEVERKLTIELAPVSILANGQWEGFVVHTTEHTELVTARAAPLHVLHDRAYCPSYCWPKIFLHHRSITRKSPDLRKSETSNAPRMTDRTGMISYELDRSIEVGILRAQSTNWRIQATNNAHWVDVIIYKTSKNSFIAFMTMEAGRAVKVVRLLAPVNMGLIRSPKEMILAYLEGFT</sequence>
<protein>
    <submittedName>
        <fullName evidence="1">Uncharacterized protein</fullName>
    </submittedName>
</protein>
<dbReference type="EMBL" id="MU274461">
    <property type="protein sequence ID" value="KAI0026508.1"/>
    <property type="molecule type" value="Genomic_DNA"/>
</dbReference>
<reference evidence="1" key="1">
    <citation type="submission" date="2021-02" db="EMBL/GenBank/DDBJ databases">
        <authorList>
            <consortium name="DOE Joint Genome Institute"/>
            <person name="Ahrendt S."/>
            <person name="Looney B.P."/>
            <person name="Miyauchi S."/>
            <person name="Morin E."/>
            <person name="Drula E."/>
            <person name="Courty P.E."/>
            <person name="Chicoki N."/>
            <person name="Fauchery L."/>
            <person name="Kohler A."/>
            <person name="Kuo A."/>
            <person name="Labutti K."/>
            <person name="Pangilinan J."/>
            <person name="Lipzen A."/>
            <person name="Riley R."/>
            <person name="Andreopoulos W."/>
            <person name="He G."/>
            <person name="Johnson J."/>
            <person name="Barry K.W."/>
            <person name="Grigoriev I.V."/>
            <person name="Nagy L."/>
            <person name="Hibbett D."/>
            <person name="Henrissat B."/>
            <person name="Matheny P.B."/>
            <person name="Labbe J."/>
            <person name="Martin F."/>
        </authorList>
    </citation>
    <scope>NUCLEOTIDE SEQUENCE</scope>
    <source>
        <strain evidence="1">EC-137</strain>
    </source>
</reference>
<dbReference type="Proteomes" id="UP000814128">
    <property type="component" value="Unassembled WGS sequence"/>
</dbReference>
<reference evidence="1" key="2">
    <citation type="journal article" date="2022" name="New Phytol.">
        <title>Evolutionary transition to the ectomycorrhizal habit in the genomes of a hyperdiverse lineage of mushroom-forming fungi.</title>
        <authorList>
            <person name="Looney B."/>
            <person name="Miyauchi S."/>
            <person name="Morin E."/>
            <person name="Drula E."/>
            <person name="Courty P.E."/>
            <person name="Kohler A."/>
            <person name="Kuo A."/>
            <person name="LaButti K."/>
            <person name="Pangilinan J."/>
            <person name="Lipzen A."/>
            <person name="Riley R."/>
            <person name="Andreopoulos W."/>
            <person name="He G."/>
            <person name="Johnson J."/>
            <person name="Nolan M."/>
            <person name="Tritt A."/>
            <person name="Barry K.W."/>
            <person name="Grigoriev I.V."/>
            <person name="Nagy L.G."/>
            <person name="Hibbett D."/>
            <person name="Henrissat B."/>
            <person name="Matheny P.B."/>
            <person name="Labbe J."/>
            <person name="Martin F.M."/>
        </authorList>
    </citation>
    <scope>NUCLEOTIDE SEQUENCE</scope>
    <source>
        <strain evidence="1">EC-137</strain>
    </source>
</reference>
<evidence type="ECO:0000313" key="2">
    <source>
        <dbReference type="Proteomes" id="UP000814128"/>
    </source>
</evidence>
<comment type="caution">
    <text evidence="1">The sequence shown here is derived from an EMBL/GenBank/DDBJ whole genome shotgun (WGS) entry which is preliminary data.</text>
</comment>